<dbReference type="AlphaFoldDB" id="S2D371"/>
<dbReference type="SUPFAM" id="SSF52266">
    <property type="entry name" value="SGNH hydrolase"/>
    <property type="match status" value="1"/>
</dbReference>
<dbReference type="EMBL" id="ALWO02000045">
    <property type="protein sequence ID" value="EOZ93752.1"/>
    <property type="molecule type" value="Genomic_DNA"/>
</dbReference>
<reference evidence="1 2" key="1">
    <citation type="journal article" date="2013" name="Genome Announc.">
        <title>Draft Genome Sequence of Indibacter alkaliphilus Strain LW1T, Isolated from Lonar Lake, a Haloalkaline Lake in the Buldana District of Maharashtra, India.</title>
        <authorList>
            <person name="Singh A."/>
            <person name="Kumar Jangir P."/>
            <person name="Sharma R."/>
            <person name="Singh A."/>
            <person name="Kumar Pinnaka A."/>
            <person name="Shivaji S."/>
        </authorList>
    </citation>
    <scope>NUCLEOTIDE SEQUENCE [LARGE SCALE GENOMIC DNA]</scope>
    <source>
        <strain evidence="2">CCUG 57479 / KCTC 22604 / LW1</strain>
    </source>
</reference>
<keyword evidence="2" id="KW-1185">Reference proteome</keyword>
<sequence length="304" mass="35026">MKLLIFSIFPLISLFGVFLLENGTADTFYKRVIGEKKKSLVIGTSKAAQGIVPTVINSKLDLKGENSLYNFGFTNIHSPFGESYNSAIRKKLCEATKDGIFIVTVDAWSLSSSLPDPNNRSLMQDEKLFVGKLSSYSAKINLEYLLQHYINSYYEIPLRYFAQNSMHLMDDGWLKATPKIEGDRIKRVYESKVDEYERRGRSVAFSEYRFNKFIELIDFLREKGEVYVVLMPVDDAINTIERSIFPELVEQLYKYCKSIGIPFKDFTVSRTDYTYVDGVHLDYRAAPVFSNDLANWILEVRNTF</sequence>
<dbReference type="Proteomes" id="UP000006073">
    <property type="component" value="Unassembled WGS sequence"/>
</dbReference>
<comment type="caution">
    <text evidence="1">The sequence shown here is derived from an EMBL/GenBank/DDBJ whole genome shotgun (WGS) entry which is preliminary data.</text>
</comment>
<evidence type="ECO:0000313" key="1">
    <source>
        <dbReference type="EMBL" id="EOZ93752.1"/>
    </source>
</evidence>
<dbReference type="eggNOG" id="ENOG5030X1S">
    <property type="taxonomic scope" value="Bacteria"/>
</dbReference>
<protein>
    <submittedName>
        <fullName evidence="1">Uncharacterized protein</fullName>
    </submittedName>
</protein>
<evidence type="ECO:0000313" key="2">
    <source>
        <dbReference type="Proteomes" id="UP000006073"/>
    </source>
</evidence>
<gene>
    <name evidence="1" type="ORF">A33Q_3698</name>
</gene>
<dbReference type="STRING" id="1189612.A33Q_3698"/>
<proteinExistence type="predicted"/>
<organism evidence="1 2">
    <name type="scientific">Indibacter alkaliphilus (strain CCUG 57479 / KCTC 22604 / LW1)</name>
    <dbReference type="NCBI Taxonomy" id="1189612"/>
    <lineage>
        <taxon>Bacteria</taxon>
        <taxon>Pseudomonadati</taxon>
        <taxon>Bacteroidota</taxon>
        <taxon>Cytophagia</taxon>
        <taxon>Cytophagales</taxon>
        <taxon>Cyclobacteriaceae</taxon>
    </lineage>
</organism>
<accession>S2D371</accession>
<name>S2D371_INDAL</name>